<accession>A0A068R2D0</accession>
<name>A0A068R2D0_9GAMM</name>
<organism evidence="1 2">
    <name type="scientific">Xenorhabdus poinarii G6</name>
    <dbReference type="NCBI Taxonomy" id="1354304"/>
    <lineage>
        <taxon>Bacteria</taxon>
        <taxon>Pseudomonadati</taxon>
        <taxon>Pseudomonadota</taxon>
        <taxon>Gammaproteobacteria</taxon>
        <taxon>Enterobacterales</taxon>
        <taxon>Morganellaceae</taxon>
        <taxon>Xenorhabdus</taxon>
    </lineage>
</organism>
<dbReference type="STRING" id="1354304.XPG1_1426"/>
<gene>
    <name evidence="1" type="ORF">XPG1_1426</name>
</gene>
<dbReference type="HOGENOM" id="CLU_3413022_0_0_6"/>
<evidence type="ECO:0000313" key="2">
    <source>
        <dbReference type="Proteomes" id="UP000032735"/>
    </source>
</evidence>
<reference evidence="1 2" key="1">
    <citation type="submission" date="2013-07" db="EMBL/GenBank/DDBJ databases">
        <authorList>
            <person name="Genoscope - CEA"/>
        </authorList>
    </citation>
    <scope>NUCLEOTIDE SEQUENCE [LARGE SCALE GENOMIC DNA]</scope>
    <source>
        <strain evidence="1 2">G6</strain>
    </source>
</reference>
<proteinExistence type="predicted"/>
<dbReference type="AlphaFoldDB" id="A0A068R2D0"/>
<protein>
    <submittedName>
        <fullName evidence="1">Uncharacterized protein</fullName>
    </submittedName>
</protein>
<evidence type="ECO:0000313" key="1">
    <source>
        <dbReference type="EMBL" id="CDG21081.1"/>
    </source>
</evidence>
<dbReference type="EMBL" id="FO704551">
    <property type="protein sequence ID" value="CDG21081.1"/>
    <property type="molecule type" value="Genomic_DNA"/>
</dbReference>
<dbReference type="KEGG" id="xpo:XPG1_1426"/>
<dbReference type="Proteomes" id="UP000032735">
    <property type="component" value="Chromosome"/>
</dbReference>
<sequence>MIGIFLICEVRMQLHHLLLLNGIITEWD</sequence>
<keyword evidence="2" id="KW-1185">Reference proteome</keyword>